<dbReference type="EMBL" id="BARS01028360">
    <property type="protein sequence ID" value="GAG07542.1"/>
    <property type="molecule type" value="Genomic_DNA"/>
</dbReference>
<proteinExistence type="inferred from homology"/>
<evidence type="ECO:0000256" key="3">
    <source>
        <dbReference type="ARBA" id="ARBA00022679"/>
    </source>
</evidence>
<comment type="caution">
    <text evidence="5">The sequence shown here is derived from an EMBL/GenBank/DDBJ whole genome shotgun (WGS) entry which is preliminary data.</text>
</comment>
<dbReference type="GO" id="GO:0005829">
    <property type="term" value="C:cytosol"/>
    <property type="evidence" value="ECO:0007669"/>
    <property type="project" value="TreeGrafter"/>
</dbReference>
<dbReference type="AlphaFoldDB" id="X0V879"/>
<dbReference type="Gene3D" id="3.40.1280.10">
    <property type="match status" value="1"/>
</dbReference>
<evidence type="ECO:0000256" key="2">
    <source>
        <dbReference type="ARBA" id="ARBA00022603"/>
    </source>
</evidence>
<evidence type="ECO:0000313" key="5">
    <source>
        <dbReference type="EMBL" id="GAG07542.1"/>
    </source>
</evidence>
<dbReference type="NCBIfam" id="TIGR00186">
    <property type="entry name" value="rRNA_methyl_3"/>
    <property type="match status" value="1"/>
</dbReference>
<dbReference type="Pfam" id="PF00588">
    <property type="entry name" value="SpoU_methylase"/>
    <property type="match status" value="1"/>
</dbReference>
<accession>X0V879</accession>
<protein>
    <recommendedName>
        <fullName evidence="4">tRNA/rRNA methyltransferase SpoU type domain-containing protein</fullName>
    </recommendedName>
</protein>
<evidence type="ECO:0000259" key="4">
    <source>
        <dbReference type="Pfam" id="PF00588"/>
    </source>
</evidence>
<comment type="similarity">
    <text evidence="1">Belongs to the class IV-like SAM-binding methyltransferase superfamily. RNA methyltransferase TrmH family.</text>
</comment>
<dbReference type="InterPro" id="IPR029026">
    <property type="entry name" value="tRNA_m1G_MTases_N"/>
</dbReference>
<dbReference type="FunFam" id="3.40.1280.10:FF:000008">
    <property type="entry name" value="Group 3 RNA methyltransferase TrmH"/>
    <property type="match status" value="1"/>
</dbReference>
<keyword evidence="2" id="KW-0489">Methyltransferase</keyword>
<keyword evidence="3" id="KW-0808">Transferase</keyword>
<gene>
    <name evidence="5" type="ORF">S01H1_44457</name>
</gene>
<organism evidence="5">
    <name type="scientific">marine sediment metagenome</name>
    <dbReference type="NCBI Taxonomy" id="412755"/>
    <lineage>
        <taxon>unclassified sequences</taxon>
        <taxon>metagenomes</taxon>
        <taxon>ecological metagenomes</taxon>
    </lineage>
</organism>
<dbReference type="GO" id="GO:0032259">
    <property type="term" value="P:methylation"/>
    <property type="evidence" value="ECO:0007669"/>
    <property type="project" value="UniProtKB-KW"/>
</dbReference>
<dbReference type="GO" id="GO:0006396">
    <property type="term" value="P:RNA processing"/>
    <property type="evidence" value="ECO:0007669"/>
    <property type="project" value="InterPro"/>
</dbReference>
<dbReference type="SUPFAM" id="SSF75217">
    <property type="entry name" value="alpha/beta knot"/>
    <property type="match status" value="1"/>
</dbReference>
<name>X0V879_9ZZZZ</name>
<dbReference type="CDD" id="cd18103">
    <property type="entry name" value="SpoU-like_RlmB"/>
    <property type="match status" value="1"/>
</dbReference>
<evidence type="ECO:0000256" key="1">
    <source>
        <dbReference type="ARBA" id="ARBA00007228"/>
    </source>
</evidence>
<dbReference type="PANTHER" id="PTHR46429">
    <property type="entry name" value="23S RRNA (GUANOSINE-2'-O-)-METHYLTRANSFERASE RLMB"/>
    <property type="match status" value="1"/>
</dbReference>
<dbReference type="InterPro" id="IPR004441">
    <property type="entry name" value="rRNA_MeTrfase_TrmH"/>
</dbReference>
<dbReference type="PANTHER" id="PTHR46429:SF1">
    <property type="entry name" value="23S RRNA (GUANOSINE-2'-O-)-METHYLTRANSFERASE RLMB"/>
    <property type="match status" value="1"/>
</dbReference>
<reference evidence="5" key="1">
    <citation type="journal article" date="2014" name="Front. Microbiol.">
        <title>High frequency of phylogenetically diverse reductive dehalogenase-homologous genes in deep subseafloor sedimentary metagenomes.</title>
        <authorList>
            <person name="Kawai M."/>
            <person name="Futagami T."/>
            <person name="Toyoda A."/>
            <person name="Takaki Y."/>
            <person name="Nishi S."/>
            <person name="Hori S."/>
            <person name="Arai W."/>
            <person name="Tsubouchi T."/>
            <person name="Morono Y."/>
            <person name="Uchiyama I."/>
            <person name="Ito T."/>
            <person name="Fujiyama A."/>
            <person name="Inagaki F."/>
            <person name="Takami H."/>
        </authorList>
    </citation>
    <scope>NUCLEOTIDE SEQUENCE</scope>
    <source>
        <strain evidence="5">Expedition CK06-06</strain>
    </source>
</reference>
<dbReference type="InterPro" id="IPR029028">
    <property type="entry name" value="Alpha/beta_knot_MTases"/>
</dbReference>
<dbReference type="GO" id="GO:0003723">
    <property type="term" value="F:RNA binding"/>
    <property type="evidence" value="ECO:0007669"/>
    <property type="project" value="InterPro"/>
</dbReference>
<feature type="domain" description="tRNA/rRNA methyltransferase SpoU type" evidence="4">
    <location>
        <begin position="53"/>
        <end position="193"/>
    </location>
</feature>
<dbReference type="GO" id="GO:0008173">
    <property type="term" value="F:RNA methyltransferase activity"/>
    <property type="evidence" value="ECO:0007669"/>
    <property type="project" value="InterPro"/>
</dbReference>
<sequence>RELGIKTRSHERQRLDARAGTTAHQGIVALLSPSSFVDLDDILEAAQGDDPALILVLDGIQDPQNLGGLIRSAYVCGAHGVVVPKDRAASLTAAVAKASAGALEHMDVARVTNLKRTLELFKKQGIWVVGLTMEADRFLYELDLCQPTALVIGGEAKGIRPLVRRTCDLLAAIPQQGRLDSFNAAAAGAMALYETMRQRLTVALQK</sequence>
<dbReference type="InterPro" id="IPR001537">
    <property type="entry name" value="SpoU_MeTrfase"/>
</dbReference>
<feature type="non-terminal residue" evidence="5">
    <location>
        <position position="1"/>
    </location>
</feature>